<evidence type="ECO:0000313" key="1">
    <source>
        <dbReference type="EMBL" id="SHE32066.1"/>
    </source>
</evidence>
<evidence type="ECO:0008006" key="3">
    <source>
        <dbReference type="Google" id="ProtNLM"/>
    </source>
</evidence>
<dbReference type="RefSeq" id="WP_073341088.1">
    <property type="nucleotide sequence ID" value="NZ_FQVH01000001.1"/>
</dbReference>
<accession>A0A1M4SIP8</accession>
<dbReference type="EMBL" id="FQVH01000001">
    <property type="protein sequence ID" value="SHE32066.1"/>
    <property type="molecule type" value="Genomic_DNA"/>
</dbReference>
<evidence type="ECO:0000313" key="2">
    <source>
        <dbReference type="Proteomes" id="UP000184088"/>
    </source>
</evidence>
<dbReference type="Proteomes" id="UP000184088">
    <property type="component" value="Unassembled WGS sequence"/>
</dbReference>
<name>A0A1M4SIP8_9THEO</name>
<keyword evidence="2" id="KW-1185">Reference proteome</keyword>
<organism evidence="1 2">
    <name type="scientific">Caldanaerobius fijiensis DSM 17918</name>
    <dbReference type="NCBI Taxonomy" id="1121256"/>
    <lineage>
        <taxon>Bacteria</taxon>
        <taxon>Bacillati</taxon>
        <taxon>Bacillota</taxon>
        <taxon>Clostridia</taxon>
        <taxon>Thermoanaerobacterales</taxon>
        <taxon>Thermoanaerobacteraceae</taxon>
        <taxon>Caldanaerobius</taxon>
    </lineage>
</organism>
<proteinExistence type="predicted"/>
<gene>
    <name evidence="1" type="ORF">SAMN02746089_00051</name>
</gene>
<dbReference type="AlphaFoldDB" id="A0A1M4SIP8"/>
<dbReference type="OrthoDB" id="1976626at2"/>
<sequence length="277" mass="32965">MGETIKTVKLKLFKPNKGKVDYLSETKKKCDEALDFFINLIMNNSQVLEDKYPLRAVESLCIRTKERQDTVVDFYKEFPDFPSVTKRAIINTAIGMVRSYLSNLKAWEKSPKTESKPAIPKASSMPTFYKEDYSMEFKDIKNQFIKLRIYNGEKWTFVNYPVKFTKQFLDLYAENEKAKEYNKKRTRYRKQLKLLGLDSKQIKEIMKNYPANPYLECLSPSLSWNERKKEWYICFPFKKEIKVDKIEDQIKKRKYQKDAGCRSWLTSYGGYNDYGRQ</sequence>
<protein>
    <recommendedName>
        <fullName evidence="3">Transposase</fullName>
    </recommendedName>
</protein>
<reference evidence="1 2" key="1">
    <citation type="submission" date="2016-11" db="EMBL/GenBank/DDBJ databases">
        <authorList>
            <person name="Jaros S."/>
            <person name="Januszkiewicz K."/>
            <person name="Wedrychowicz H."/>
        </authorList>
    </citation>
    <scope>NUCLEOTIDE SEQUENCE [LARGE SCALE GENOMIC DNA]</scope>
    <source>
        <strain evidence="1 2">DSM 17918</strain>
    </source>
</reference>